<gene>
    <name evidence="2" type="ORF">HK414_24200</name>
</gene>
<protein>
    <submittedName>
        <fullName evidence="2">Uncharacterized protein</fullName>
    </submittedName>
</protein>
<reference evidence="2 3" key="2">
    <citation type="submission" date="2020-05" db="EMBL/GenBank/DDBJ databases">
        <authorList>
            <person name="Khan S.A."/>
            <person name="Jeon C.O."/>
            <person name="Chun B.H."/>
        </authorList>
    </citation>
    <scope>NUCLEOTIDE SEQUENCE [LARGE SCALE GENOMIC DNA]</scope>
    <source>
        <strain evidence="2 3">H242</strain>
    </source>
</reference>
<dbReference type="Proteomes" id="UP000500826">
    <property type="component" value="Chromosome"/>
</dbReference>
<reference evidence="2 3" key="1">
    <citation type="submission" date="2020-05" db="EMBL/GenBank/DDBJ databases">
        <title>Ramlibacter rhizophilus sp. nov., isolated from rhizosphere soil of national flower Mugunghwa from South Korea.</title>
        <authorList>
            <person name="Zheng-Fei Y."/>
            <person name="Huan T."/>
        </authorList>
    </citation>
    <scope>NUCLEOTIDE SEQUENCE [LARGE SCALE GENOMIC DNA]</scope>
    <source>
        <strain evidence="2 3">H242</strain>
    </source>
</reference>
<evidence type="ECO:0000256" key="1">
    <source>
        <dbReference type="SAM" id="MobiDB-lite"/>
    </source>
</evidence>
<feature type="region of interest" description="Disordered" evidence="1">
    <location>
        <begin position="1"/>
        <end position="25"/>
    </location>
</feature>
<feature type="compositionally biased region" description="Polar residues" evidence="1">
    <location>
        <begin position="14"/>
        <end position="25"/>
    </location>
</feature>
<organism evidence="2 3">
    <name type="scientific">Ramlibacter terrae</name>
    <dbReference type="NCBI Taxonomy" id="2732511"/>
    <lineage>
        <taxon>Bacteria</taxon>
        <taxon>Pseudomonadati</taxon>
        <taxon>Pseudomonadota</taxon>
        <taxon>Betaproteobacteria</taxon>
        <taxon>Burkholderiales</taxon>
        <taxon>Comamonadaceae</taxon>
        <taxon>Ramlibacter</taxon>
    </lineage>
</organism>
<name>A0ABX6P5L7_9BURK</name>
<accession>A0ABX6P5L7</accession>
<evidence type="ECO:0000313" key="2">
    <source>
        <dbReference type="EMBL" id="QJW85360.1"/>
    </source>
</evidence>
<sequence length="108" mass="11934">MHDEAPASTHKRINGSTRFGANTSDGPDFGSFRAQGFHVDAQIRVDAKTAMKCDGHLARLGVAIEITLHHHLRRDHPGLITPSRIRQDGSIYSLVVLLRNESVLPCRL</sequence>
<proteinExistence type="predicted"/>
<evidence type="ECO:0000313" key="3">
    <source>
        <dbReference type="Proteomes" id="UP000500826"/>
    </source>
</evidence>
<keyword evidence="3" id="KW-1185">Reference proteome</keyword>
<dbReference type="EMBL" id="CP053418">
    <property type="protein sequence ID" value="QJW85360.1"/>
    <property type="molecule type" value="Genomic_DNA"/>
</dbReference>